<dbReference type="InterPro" id="IPR058030">
    <property type="entry name" value="TRIM8/14/16/25/29/45/65_CC"/>
</dbReference>
<dbReference type="SUPFAM" id="SSF57850">
    <property type="entry name" value="RING/U-box"/>
    <property type="match status" value="1"/>
</dbReference>
<evidence type="ECO:0000256" key="4">
    <source>
        <dbReference type="PROSITE-ProRule" id="PRU00024"/>
    </source>
</evidence>
<keyword evidence="1" id="KW-0479">Metal-binding</keyword>
<dbReference type="Pfam" id="PF15227">
    <property type="entry name" value="zf-C3HC4_4"/>
    <property type="match status" value="1"/>
</dbReference>
<dbReference type="PROSITE" id="PS50119">
    <property type="entry name" value="ZF_BBOX"/>
    <property type="match status" value="1"/>
</dbReference>
<dbReference type="PROSITE" id="PS50089">
    <property type="entry name" value="ZF_RING_2"/>
    <property type="match status" value="1"/>
</dbReference>
<gene>
    <name evidence="9" type="primary">LOC104942186</name>
</gene>
<keyword evidence="8" id="KW-1185">Reference proteome</keyword>
<dbReference type="Gene3D" id="3.30.40.10">
    <property type="entry name" value="Zinc/RING finger domain, C3HC4 (zinc finger)"/>
    <property type="match status" value="1"/>
</dbReference>
<evidence type="ECO:0000313" key="8">
    <source>
        <dbReference type="Proteomes" id="UP000504611"/>
    </source>
</evidence>
<sequence length="411" mass="47262">MAQGIHLDRANFCCSICLDLLKDPVTFSCGHNYCMVCITDHLDAQDDRMIYTCPQCRQKFMQRPAVVKNNMLAFVVGELMKIETPAIPPPPPSPDFDEDQTEHVACDFCQEKAIKSCLQCMVSYCVEHLRPHFEVAPLQKHKLVEASAQLQENICPRHQEVMKLFCRTDQQCICYLCSKDTHKGHNKVSTAAERVERQRELQATQQHIRKTIQDKERDAKWFQQEEDTINRCAEAALRNNENTYNDLMRIIEKSVAEVKEKVTSRRETEVRWYIKVREKLERDVAELNRKDEELKKFSHTEDHTGFLIKYPTLASLSESTEPPPVKARRVGYFEKVSMALSEAKVNLRAIVGEEYAKVSMTVTGVITSNTKEEPFTRADFLHYVCQVTLDPNTANAHLKISGNDKMVTLCL</sequence>
<dbReference type="RefSeq" id="XP_010765686.1">
    <property type="nucleotide sequence ID" value="XM_010767384.1"/>
</dbReference>
<dbReference type="Gene3D" id="3.30.160.60">
    <property type="entry name" value="Classic Zinc Finger"/>
    <property type="match status" value="1"/>
</dbReference>
<dbReference type="SMART" id="SM00184">
    <property type="entry name" value="RING"/>
    <property type="match status" value="1"/>
</dbReference>
<dbReference type="Pfam" id="PF25600">
    <property type="entry name" value="TRIM_CC"/>
    <property type="match status" value="1"/>
</dbReference>
<dbReference type="InterPro" id="IPR051051">
    <property type="entry name" value="E3_ubiq-ligase_TRIM/RNF"/>
</dbReference>
<dbReference type="InterPro" id="IPR043136">
    <property type="entry name" value="B30.2/SPRY_sf"/>
</dbReference>
<dbReference type="OrthoDB" id="6105938at2759"/>
<keyword evidence="3" id="KW-0862">Zinc</keyword>
<dbReference type="CDD" id="cd19802">
    <property type="entry name" value="Bbox1_TRIM8-like"/>
    <property type="match status" value="1"/>
</dbReference>
<dbReference type="Pfam" id="PF00643">
    <property type="entry name" value="zf-B_box"/>
    <property type="match status" value="1"/>
</dbReference>
<proteinExistence type="predicted"/>
<dbReference type="SUPFAM" id="SSF57845">
    <property type="entry name" value="B-box zinc-binding domain"/>
    <property type="match status" value="1"/>
</dbReference>
<accession>A0A6I9MUY9</accession>
<keyword evidence="5" id="KW-0175">Coiled coil</keyword>
<evidence type="ECO:0000256" key="5">
    <source>
        <dbReference type="SAM" id="Coils"/>
    </source>
</evidence>
<evidence type="ECO:0000259" key="6">
    <source>
        <dbReference type="PROSITE" id="PS50089"/>
    </source>
</evidence>
<dbReference type="GO" id="GO:0008270">
    <property type="term" value="F:zinc ion binding"/>
    <property type="evidence" value="ECO:0007669"/>
    <property type="project" value="UniProtKB-KW"/>
</dbReference>
<dbReference type="Gene3D" id="4.10.830.40">
    <property type="match status" value="1"/>
</dbReference>
<feature type="domain" description="B box-type" evidence="7">
    <location>
        <begin position="150"/>
        <end position="190"/>
    </location>
</feature>
<dbReference type="PROSITE" id="PS00518">
    <property type="entry name" value="ZF_RING_1"/>
    <property type="match status" value="1"/>
</dbReference>
<keyword evidence="2 4" id="KW-0863">Zinc-finger</keyword>
<protein>
    <submittedName>
        <fullName evidence="9">Tripartite motif-containing protein 16-like</fullName>
    </submittedName>
</protein>
<dbReference type="InterPro" id="IPR000315">
    <property type="entry name" value="Znf_B-box"/>
</dbReference>
<dbReference type="CDD" id="cd19769">
    <property type="entry name" value="Bbox2_TRIM16-like"/>
    <property type="match status" value="1"/>
</dbReference>
<dbReference type="InterPro" id="IPR017907">
    <property type="entry name" value="Znf_RING_CS"/>
</dbReference>
<evidence type="ECO:0000259" key="7">
    <source>
        <dbReference type="PROSITE" id="PS50119"/>
    </source>
</evidence>
<dbReference type="GeneID" id="104942186"/>
<dbReference type="AlphaFoldDB" id="A0A6I9MUY9"/>
<dbReference type="PANTHER" id="PTHR25465">
    <property type="entry name" value="B-BOX DOMAIN CONTAINING"/>
    <property type="match status" value="1"/>
</dbReference>
<dbReference type="PANTHER" id="PTHR25465:SF5">
    <property type="entry name" value="E3 UBIQUITIN_ISG15 LIGASE TRIM25-RELATED"/>
    <property type="match status" value="1"/>
</dbReference>
<feature type="domain" description="RING-type" evidence="6">
    <location>
        <begin position="14"/>
        <end position="57"/>
    </location>
</feature>
<dbReference type="InterPro" id="IPR001841">
    <property type="entry name" value="Znf_RING"/>
</dbReference>
<organism evidence="8 9">
    <name type="scientific">Notothenia coriiceps</name>
    <name type="common">black rockcod</name>
    <dbReference type="NCBI Taxonomy" id="8208"/>
    <lineage>
        <taxon>Eukaryota</taxon>
        <taxon>Metazoa</taxon>
        <taxon>Chordata</taxon>
        <taxon>Craniata</taxon>
        <taxon>Vertebrata</taxon>
        <taxon>Euteleostomi</taxon>
        <taxon>Actinopterygii</taxon>
        <taxon>Neopterygii</taxon>
        <taxon>Teleostei</taxon>
        <taxon>Neoteleostei</taxon>
        <taxon>Acanthomorphata</taxon>
        <taxon>Eupercaria</taxon>
        <taxon>Perciformes</taxon>
        <taxon>Notothenioidei</taxon>
        <taxon>Nototheniidae</taxon>
        <taxon>Notothenia</taxon>
    </lineage>
</organism>
<feature type="coiled-coil region" evidence="5">
    <location>
        <begin position="270"/>
        <end position="297"/>
    </location>
</feature>
<evidence type="ECO:0000256" key="2">
    <source>
        <dbReference type="ARBA" id="ARBA00022771"/>
    </source>
</evidence>
<name>A0A6I9MUY9_9TELE</name>
<dbReference type="KEGG" id="ncc:104942186"/>
<dbReference type="InterPro" id="IPR013083">
    <property type="entry name" value="Znf_RING/FYVE/PHD"/>
</dbReference>
<dbReference type="Proteomes" id="UP000504611">
    <property type="component" value="Unplaced"/>
</dbReference>
<dbReference type="SMART" id="SM00336">
    <property type="entry name" value="BBOX"/>
    <property type="match status" value="2"/>
</dbReference>
<evidence type="ECO:0000256" key="1">
    <source>
        <dbReference type="ARBA" id="ARBA00022723"/>
    </source>
</evidence>
<reference evidence="9" key="1">
    <citation type="submission" date="2025-08" db="UniProtKB">
        <authorList>
            <consortium name="RefSeq"/>
        </authorList>
    </citation>
    <scope>IDENTIFICATION</scope>
    <source>
        <tissue evidence="9">Muscle</tissue>
    </source>
</reference>
<dbReference type="Gene3D" id="2.60.120.920">
    <property type="match status" value="1"/>
</dbReference>
<evidence type="ECO:0000256" key="3">
    <source>
        <dbReference type="ARBA" id="ARBA00022833"/>
    </source>
</evidence>
<evidence type="ECO:0000313" key="9">
    <source>
        <dbReference type="RefSeq" id="XP_010765686.1"/>
    </source>
</evidence>